<comment type="similarity">
    <text evidence="2">Belongs to the cytochrome ubiquinol oxidase subunit 2 family.</text>
</comment>
<evidence type="ECO:0000256" key="6">
    <source>
        <dbReference type="ARBA" id="ARBA00022692"/>
    </source>
</evidence>
<evidence type="ECO:0000313" key="13">
    <source>
        <dbReference type="EMBL" id="MBO1530477.1"/>
    </source>
</evidence>
<evidence type="ECO:0000256" key="12">
    <source>
        <dbReference type="SAM" id="Phobius"/>
    </source>
</evidence>
<evidence type="ECO:0000256" key="4">
    <source>
        <dbReference type="ARBA" id="ARBA00022475"/>
    </source>
</evidence>
<feature type="transmembrane region" description="Helical" evidence="12">
    <location>
        <begin position="290"/>
        <end position="315"/>
    </location>
</feature>
<feature type="transmembrane region" description="Helical" evidence="12">
    <location>
        <begin position="335"/>
        <end position="355"/>
    </location>
</feature>
<dbReference type="Pfam" id="PF02322">
    <property type="entry name" value="Cyt_bd_oxida_II"/>
    <property type="match status" value="1"/>
</dbReference>
<keyword evidence="11 12" id="KW-0472">Membrane</keyword>
<proteinExistence type="inferred from homology"/>
<keyword evidence="8" id="KW-0249">Electron transport</keyword>
<protein>
    <submittedName>
        <fullName evidence="13">Cytochrome d ubiquinol oxidase subunit II</fullName>
    </submittedName>
</protein>
<dbReference type="PANTHER" id="PTHR43141:SF5">
    <property type="entry name" value="CYTOCHROME BD-I UBIQUINOL OXIDASE SUBUNIT 2"/>
    <property type="match status" value="1"/>
</dbReference>
<feature type="transmembrane region" description="Helical" evidence="12">
    <location>
        <begin position="124"/>
        <end position="150"/>
    </location>
</feature>
<evidence type="ECO:0000256" key="3">
    <source>
        <dbReference type="ARBA" id="ARBA00022448"/>
    </source>
</evidence>
<keyword evidence="9 12" id="KW-1133">Transmembrane helix</keyword>
<keyword evidence="10" id="KW-0408">Iron</keyword>
<dbReference type="PANTHER" id="PTHR43141">
    <property type="entry name" value="CYTOCHROME BD2 SUBUNIT II"/>
    <property type="match status" value="1"/>
</dbReference>
<evidence type="ECO:0000256" key="5">
    <source>
        <dbReference type="ARBA" id="ARBA00022617"/>
    </source>
</evidence>
<accession>A0ABS3NM39</accession>
<feature type="transmembrane region" description="Helical" evidence="12">
    <location>
        <begin position="61"/>
        <end position="80"/>
    </location>
</feature>
<feature type="transmembrane region" description="Helical" evidence="12">
    <location>
        <begin position="264"/>
        <end position="283"/>
    </location>
</feature>
<dbReference type="NCBIfam" id="TIGR00203">
    <property type="entry name" value="cydB"/>
    <property type="match status" value="1"/>
</dbReference>
<evidence type="ECO:0000256" key="7">
    <source>
        <dbReference type="ARBA" id="ARBA00022723"/>
    </source>
</evidence>
<feature type="transmembrane region" description="Helical" evidence="12">
    <location>
        <begin position="12"/>
        <end position="40"/>
    </location>
</feature>
<dbReference type="Proteomes" id="UP000664554">
    <property type="component" value="Unassembled WGS sequence"/>
</dbReference>
<evidence type="ECO:0000313" key="14">
    <source>
        <dbReference type="Proteomes" id="UP000664554"/>
    </source>
</evidence>
<feature type="transmembrane region" description="Helical" evidence="12">
    <location>
        <begin position="204"/>
        <end position="223"/>
    </location>
</feature>
<keyword evidence="14" id="KW-1185">Reference proteome</keyword>
<comment type="caution">
    <text evidence="13">The sequence shown here is derived from an EMBL/GenBank/DDBJ whole genome shotgun (WGS) entry which is preliminary data.</text>
</comment>
<name>A0ABS3NM39_9GAMM</name>
<sequence length="379" mass="42038">MLFDYETLKIIWWLLVGVLLIGFAIMDGHDIGVCTLLPFVGKNDEERRIIVTTVGAHWEGNQVWFITAGGALFAAWPMVYATAFSGFYWAMMAVLWAMFFRPVGFKYRNMIKDQRWRNSWDWGLFIGSFVPAVVFGVAFGNLFLGVPFSFDSNLLSTYTGTFWQLLNPFAILCGLVSAALLTMQGGTFLAHRTLGIIQERTIRYTTLSAIALVIMFVGAGFWIQAMDGYVITSAVDKGGFPNVLGKEVALQSGGWMTNFATYPWAWAFPVLGVVMPLITVVLLRMGQTLASFITSSITVLSVIMTAGVALFPFVIPSSTHPNASLTAWDSVSSHLTLMVMLYAVVIFIPLIVMYTSWAYSIMRGKVTAAYMRENSESGY</sequence>
<feature type="transmembrane region" description="Helical" evidence="12">
    <location>
        <begin position="162"/>
        <end position="183"/>
    </location>
</feature>
<gene>
    <name evidence="13" type="primary">cydB</name>
    <name evidence="13" type="ORF">J3492_04515</name>
</gene>
<keyword evidence="3" id="KW-0813">Transport</keyword>
<keyword evidence="4" id="KW-1003">Cell membrane</keyword>
<feature type="transmembrane region" description="Helical" evidence="12">
    <location>
        <begin position="86"/>
        <end position="103"/>
    </location>
</feature>
<keyword evidence="7" id="KW-0479">Metal-binding</keyword>
<evidence type="ECO:0000256" key="2">
    <source>
        <dbReference type="ARBA" id="ARBA00007543"/>
    </source>
</evidence>
<keyword evidence="6 12" id="KW-0812">Transmembrane</keyword>
<reference evidence="13 14" key="1">
    <citation type="submission" date="2021-03" db="EMBL/GenBank/DDBJ databases">
        <authorList>
            <person name="Shang D.-D."/>
            <person name="Du Z.-J."/>
            <person name="Chen G.-J."/>
        </authorList>
    </citation>
    <scope>NUCLEOTIDE SEQUENCE [LARGE SCALE GENOMIC DNA]</scope>
    <source>
        <strain evidence="13 14">F1192</strain>
    </source>
</reference>
<comment type="subcellular location">
    <subcellularLocation>
        <location evidence="1">Cell membrane</location>
        <topology evidence="1">Multi-pass membrane protein</topology>
    </subcellularLocation>
</comment>
<organism evidence="13 14">
    <name type="scientific">Psychrobacter coccoides</name>
    <dbReference type="NCBI Taxonomy" id="2818440"/>
    <lineage>
        <taxon>Bacteria</taxon>
        <taxon>Pseudomonadati</taxon>
        <taxon>Pseudomonadota</taxon>
        <taxon>Gammaproteobacteria</taxon>
        <taxon>Moraxellales</taxon>
        <taxon>Moraxellaceae</taxon>
        <taxon>Psychrobacter</taxon>
    </lineage>
</organism>
<keyword evidence="5" id="KW-0349">Heme</keyword>
<evidence type="ECO:0000256" key="9">
    <source>
        <dbReference type="ARBA" id="ARBA00022989"/>
    </source>
</evidence>
<dbReference type="PIRSF" id="PIRSF000267">
    <property type="entry name" value="Cyt_oxidse_sub2"/>
    <property type="match status" value="1"/>
</dbReference>
<dbReference type="InterPro" id="IPR003317">
    <property type="entry name" value="Cyt-d_oxidase_su2"/>
</dbReference>
<evidence type="ECO:0000256" key="10">
    <source>
        <dbReference type="ARBA" id="ARBA00023004"/>
    </source>
</evidence>
<dbReference type="EMBL" id="JAGBKM010000005">
    <property type="protein sequence ID" value="MBO1530477.1"/>
    <property type="molecule type" value="Genomic_DNA"/>
</dbReference>
<evidence type="ECO:0000256" key="11">
    <source>
        <dbReference type="ARBA" id="ARBA00023136"/>
    </source>
</evidence>
<evidence type="ECO:0000256" key="1">
    <source>
        <dbReference type="ARBA" id="ARBA00004651"/>
    </source>
</evidence>
<evidence type="ECO:0000256" key="8">
    <source>
        <dbReference type="ARBA" id="ARBA00022982"/>
    </source>
</evidence>